<evidence type="ECO:0000256" key="5">
    <source>
        <dbReference type="ARBA" id="ARBA00030073"/>
    </source>
</evidence>
<evidence type="ECO:0000259" key="9">
    <source>
        <dbReference type="Pfam" id="PF01872"/>
    </source>
</evidence>
<dbReference type="HOGENOM" id="CLU_1855117_0_0_1"/>
<comment type="catalytic activity">
    <reaction evidence="7">
        <text>2,5-diamino-6-(1-D-ribitylamino)pyrimidin-4(3H)-one 5'-phosphate + NAD(+) = 2,5-diamino-6-(1-D-ribosylamino)pyrimidin-4(3H)-one 5'-phosphate + NADH + H(+)</text>
        <dbReference type="Rhea" id="RHEA:27274"/>
        <dbReference type="ChEBI" id="CHEBI:15378"/>
        <dbReference type="ChEBI" id="CHEBI:57540"/>
        <dbReference type="ChEBI" id="CHEBI:57945"/>
        <dbReference type="ChEBI" id="CHEBI:58890"/>
        <dbReference type="ChEBI" id="CHEBI:59545"/>
        <dbReference type="EC" id="1.1.1.302"/>
    </reaction>
</comment>
<dbReference type="Pfam" id="PF01872">
    <property type="entry name" value="RibD_C"/>
    <property type="match status" value="1"/>
</dbReference>
<evidence type="ECO:0000313" key="11">
    <source>
        <dbReference type="Proteomes" id="UP000008782"/>
    </source>
</evidence>
<comment type="function">
    <text evidence="1">Catalyzes an early step in riboflavin biosynthesis, the NADPH-dependent reduction of the ribose side chain of 2,5-diamino-6-ribosylamino-4(3H)-pyrimidinone 5'-phosphate, yielding 2,5-diamino-6-ribitylamino-4(3H)-pyrimidinone 5'-phosphate.</text>
</comment>
<accession>E3Q7U3</accession>
<evidence type="ECO:0000256" key="8">
    <source>
        <dbReference type="ARBA" id="ARBA00049020"/>
    </source>
</evidence>
<evidence type="ECO:0000313" key="10">
    <source>
        <dbReference type="EMBL" id="EFQ26955.1"/>
    </source>
</evidence>
<gene>
    <name evidence="10" type="ORF">GLRG_02126</name>
</gene>
<comment type="similarity">
    <text evidence="2">Belongs to the HTP reductase family.</text>
</comment>
<comment type="catalytic activity">
    <reaction evidence="8">
        <text>2,5-diamino-6-(1-D-ribitylamino)pyrimidin-4(3H)-one 5'-phosphate + NADP(+) = 2,5-diamino-6-(1-D-ribosylamino)pyrimidin-4(3H)-one 5'-phosphate + NADPH + H(+)</text>
        <dbReference type="Rhea" id="RHEA:27278"/>
        <dbReference type="ChEBI" id="CHEBI:15378"/>
        <dbReference type="ChEBI" id="CHEBI:57783"/>
        <dbReference type="ChEBI" id="CHEBI:58349"/>
        <dbReference type="ChEBI" id="CHEBI:58890"/>
        <dbReference type="ChEBI" id="CHEBI:59545"/>
        <dbReference type="EC" id="1.1.1.302"/>
    </reaction>
</comment>
<organism evidence="11">
    <name type="scientific">Colletotrichum graminicola (strain M1.001 / M2 / FGSC 10212)</name>
    <name type="common">Maize anthracnose fungus</name>
    <name type="synonym">Glomerella graminicola</name>
    <dbReference type="NCBI Taxonomy" id="645133"/>
    <lineage>
        <taxon>Eukaryota</taxon>
        <taxon>Fungi</taxon>
        <taxon>Dikarya</taxon>
        <taxon>Ascomycota</taxon>
        <taxon>Pezizomycotina</taxon>
        <taxon>Sordariomycetes</taxon>
        <taxon>Hypocreomycetidae</taxon>
        <taxon>Glomerellales</taxon>
        <taxon>Glomerellaceae</taxon>
        <taxon>Colletotrichum</taxon>
        <taxon>Colletotrichum graminicola species complex</taxon>
    </lineage>
</organism>
<keyword evidence="11" id="KW-1185">Reference proteome</keyword>
<evidence type="ECO:0000256" key="3">
    <source>
        <dbReference type="ARBA" id="ARBA00012851"/>
    </source>
</evidence>
<dbReference type="SUPFAM" id="SSF53597">
    <property type="entry name" value="Dihydrofolate reductase-like"/>
    <property type="match status" value="1"/>
</dbReference>
<dbReference type="EC" id="1.1.1.302" evidence="3"/>
<proteinExistence type="inferred from homology"/>
<evidence type="ECO:0000256" key="6">
    <source>
        <dbReference type="ARBA" id="ARBA00031630"/>
    </source>
</evidence>
<dbReference type="Gene3D" id="3.40.430.10">
    <property type="entry name" value="Dihydrofolate Reductase, subunit A"/>
    <property type="match status" value="1"/>
</dbReference>
<dbReference type="InterPro" id="IPR002734">
    <property type="entry name" value="RibDG_C"/>
</dbReference>
<dbReference type="eggNOG" id="ENOG502SBB8">
    <property type="taxonomic scope" value="Eukaryota"/>
</dbReference>
<evidence type="ECO:0000256" key="2">
    <source>
        <dbReference type="ARBA" id="ARBA00009723"/>
    </source>
</evidence>
<sequence length="138" mass="15030">MLSMGEHNPLQKYSKESLVVASKTLKREHHPRVTIVSKDFIGYIANLKNTDGRDIWLMGGQLVGPCLDAGILDSVETAIMPMILGEGASLVGESALAPLGGIKLELVDCREWETSGIIMCKYNVSRQMAASLGEAMFY</sequence>
<dbReference type="InterPro" id="IPR024072">
    <property type="entry name" value="DHFR-like_dom_sf"/>
</dbReference>
<evidence type="ECO:0000256" key="7">
    <source>
        <dbReference type="ARBA" id="ARBA00047550"/>
    </source>
</evidence>
<dbReference type="STRING" id="645133.E3Q7U3"/>
<evidence type="ECO:0000256" key="4">
    <source>
        <dbReference type="ARBA" id="ARBA00015035"/>
    </source>
</evidence>
<dbReference type="GO" id="GO:0009231">
    <property type="term" value="P:riboflavin biosynthetic process"/>
    <property type="evidence" value="ECO:0007669"/>
    <property type="project" value="InterPro"/>
</dbReference>
<dbReference type="OrthoDB" id="3192019at2759"/>
<dbReference type="EMBL" id="GG697336">
    <property type="protein sequence ID" value="EFQ26955.1"/>
    <property type="molecule type" value="Genomic_DNA"/>
</dbReference>
<dbReference type="GeneID" id="24407491"/>
<reference evidence="11" key="1">
    <citation type="journal article" date="2012" name="Nat. Genet.">
        <title>Lifestyle transitions in plant pathogenic Colletotrichum fungi deciphered by genome and transcriptome analyses.</title>
        <authorList>
            <person name="O'Connell R.J."/>
            <person name="Thon M.R."/>
            <person name="Hacquard S."/>
            <person name="Amyotte S.G."/>
            <person name="Kleemann J."/>
            <person name="Torres M.F."/>
            <person name="Damm U."/>
            <person name="Buiate E.A."/>
            <person name="Epstein L."/>
            <person name="Alkan N."/>
            <person name="Altmueller J."/>
            <person name="Alvarado-Balderrama L."/>
            <person name="Bauser C.A."/>
            <person name="Becker C."/>
            <person name="Birren B.W."/>
            <person name="Chen Z."/>
            <person name="Choi J."/>
            <person name="Crouch J.A."/>
            <person name="Duvick J.P."/>
            <person name="Farman M.A."/>
            <person name="Gan P."/>
            <person name="Heiman D."/>
            <person name="Henrissat B."/>
            <person name="Howard R.J."/>
            <person name="Kabbage M."/>
            <person name="Koch C."/>
            <person name="Kracher B."/>
            <person name="Kubo Y."/>
            <person name="Law A.D."/>
            <person name="Lebrun M.-H."/>
            <person name="Lee Y.-H."/>
            <person name="Miyara I."/>
            <person name="Moore N."/>
            <person name="Neumann U."/>
            <person name="Nordstroem K."/>
            <person name="Panaccione D.G."/>
            <person name="Panstruga R."/>
            <person name="Place M."/>
            <person name="Proctor R.H."/>
            <person name="Prusky D."/>
            <person name="Rech G."/>
            <person name="Reinhardt R."/>
            <person name="Rollins J.A."/>
            <person name="Rounsley S."/>
            <person name="Schardl C.L."/>
            <person name="Schwartz D.C."/>
            <person name="Shenoy N."/>
            <person name="Shirasu K."/>
            <person name="Sikhakolli U.R."/>
            <person name="Stueber K."/>
            <person name="Sukno S.A."/>
            <person name="Sweigard J.A."/>
            <person name="Takano Y."/>
            <person name="Takahara H."/>
            <person name="Trail F."/>
            <person name="van der Does H.C."/>
            <person name="Voll L.M."/>
            <person name="Will I."/>
            <person name="Young S."/>
            <person name="Zeng Q."/>
            <person name="Zhang J."/>
            <person name="Zhou S."/>
            <person name="Dickman M.B."/>
            <person name="Schulze-Lefert P."/>
            <person name="Ver Loren van Themaat E."/>
            <person name="Ma L.-J."/>
            <person name="Vaillancourt L.J."/>
        </authorList>
    </citation>
    <scope>NUCLEOTIDE SEQUENCE [LARGE SCALE GENOMIC DNA]</scope>
    <source>
        <strain evidence="11">M1.001 / M2 / FGSC 10212</strain>
    </source>
</reference>
<dbReference type="Proteomes" id="UP000008782">
    <property type="component" value="Unassembled WGS sequence"/>
</dbReference>
<protein>
    <recommendedName>
        <fullName evidence="4">2,5-diamino-6-ribosylamino-4(3H)-pyrimidinone 5'-phosphate reductase</fullName>
        <ecNumber evidence="3">1.1.1.302</ecNumber>
    </recommendedName>
    <alternativeName>
        <fullName evidence="6">2,5-diamino-6-(5-phospho-D-ribosylamino)pyrimidin-4(3H)-one reductase</fullName>
    </alternativeName>
    <alternativeName>
        <fullName evidence="5">2,5-diamino-6-ribitylamino-4(3H)-pyrimidinone 5'-phosphate synthase</fullName>
    </alternativeName>
</protein>
<dbReference type="RefSeq" id="XP_008090975.1">
    <property type="nucleotide sequence ID" value="XM_008092784.1"/>
</dbReference>
<dbReference type="GO" id="GO:0008703">
    <property type="term" value="F:5-amino-6-(5-phosphoribosylamino)uracil reductase activity"/>
    <property type="evidence" value="ECO:0007669"/>
    <property type="project" value="InterPro"/>
</dbReference>
<name>E3Q7U3_COLGM</name>
<feature type="domain" description="Bacterial bifunctional deaminase-reductase C-terminal" evidence="9">
    <location>
        <begin position="13"/>
        <end position="111"/>
    </location>
</feature>
<dbReference type="AlphaFoldDB" id="E3Q7U3"/>
<dbReference type="VEuPathDB" id="FungiDB:GLRG_02126"/>
<evidence type="ECO:0000256" key="1">
    <source>
        <dbReference type="ARBA" id="ARBA00003555"/>
    </source>
</evidence>